<feature type="domain" description="Jacalin-type lectin" evidence="1">
    <location>
        <begin position="32"/>
        <end position="135"/>
    </location>
</feature>
<evidence type="ECO:0000259" key="1">
    <source>
        <dbReference type="Pfam" id="PF01419"/>
    </source>
</evidence>
<evidence type="ECO:0000313" key="3">
    <source>
        <dbReference type="Proteomes" id="UP000704712"/>
    </source>
</evidence>
<name>A0A8S9UCB1_PHYIN</name>
<evidence type="ECO:0000313" key="2">
    <source>
        <dbReference type="EMBL" id="KAF4137122.1"/>
    </source>
</evidence>
<accession>A0A8S9UCB1</accession>
<comment type="caution">
    <text evidence="2">The sequence shown here is derived from an EMBL/GenBank/DDBJ whole genome shotgun (WGS) entry which is preliminary data.</text>
</comment>
<reference evidence="2" key="1">
    <citation type="submission" date="2020-03" db="EMBL/GenBank/DDBJ databases">
        <title>Hybrid Assembly of Korean Phytophthora infestans isolates.</title>
        <authorList>
            <person name="Prokchorchik M."/>
            <person name="Lee Y."/>
            <person name="Seo J."/>
            <person name="Cho J.-H."/>
            <person name="Park Y.-E."/>
            <person name="Jang D.-C."/>
            <person name="Im J.-S."/>
            <person name="Choi J.-G."/>
            <person name="Park H.-J."/>
            <person name="Lee G.-B."/>
            <person name="Lee Y.-G."/>
            <person name="Hong S.-Y."/>
            <person name="Cho K."/>
            <person name="Sohn K.H."/>
        </authorList>
    </citation>
    <scope>NUCLEOTIDE SEQUENCE</scope>
    <source>
        <strain evidence="2">KR_2_A2</strain>
    </source>
</reference>
<dbReference type="AlphaFoldDB" id="A0A8S9UCB1"/>
<dbReference type="InterPro" id="IPR036404">
    <property type="entry name" value="Jacalin-like_lectin_dom_sf"/>
</dbReference>
<dbReference type="Pfam" id="PF01419">
    <property type="entry name" value="Jacalin"/>
    <property type="match status" value="1"/>
</dbReference>
<dbReference type="EMBL" id="JAACNO010001861">
    <property type="protein sequence ID" value="KAF4137122.1"/>
    <property type="molecule type" value="Genomic_DNA"/>
</dbReference>
<protein>
    <submittedName>
        <fullName evidence="2">Putative secreted protein</fullName>
    </submittedName>
</protein>
<dbReference type="InterPro" id="IPR001229">
    <property type="entry name" value="Jacalin-like_lectin_dom"/>
</dbReference>
<sequence>MYSKIILFEFNWVRLLAGPTKTSTRTQAWLLQVKSVTIRSDDRVSAIILEVLDSEAQPSTLAHGGAAKTLTLGEDEHATGIEAHWGKYYGHSRIMYIEFTIDNANTISGETKTNQIGKDTAPKGYQLGGFFGYSTRSQQFGPIFSRKPTAVYTLARTAA</sequence>
<proteinExistence type="predicted"/>
<gene>
    <name evidence="2" type="ORF">GN958_ATG13706</name>
</gene>
<dbReference type="SUPFAM" id="SSF51101">
    <property type="entry name" value="Mannose-binding lectins"/>
    <property type="match status" value="1"/>
</dbReference>
<organism evidence="2 3">
    <name type="scientific">Phytophthora infestans</name>
    <name type="common">Potato late blight agent</name>
    <name type="synonym">Botrytis infestans</name>
    <dbReference type="NCBI Taxonomy" id="4787"/>
    <lineage>
        <taxon>Eukaryota</taxon>
        <taxon>Sar</taxon>
        <taxon>Stramenopiles</taxon>
        <taxon>Oomycota</taxon>
        <taxon>Peronosporomycetes</taxon>
        <taxon>Peronosporales</taxon>
        <taxon>Peronosporaceae</taxon>
        <taxon>Phytophthora</taxon>
    </lineage>
</organism>
<dbReference type="Gene3D" id="2.100.10.30">
    <property type="entry name" value="Jacalin-like lectin domain"/>
    <property type="match status" value="1"/>
</dbReference>
<dbReference type="Proteomes" id="UP000704712">
    <property type="component" value="Unassembled WGS sequence"/>
</dbReference>